<dbReference type="Proteomes" id="UP000316252">
    <property type="component" value="Unassembled WGS sequence"/>
</dbReference>
<reference evidence="4 5" key="1">
    <citation type="submission" date="2019-06" db="EMBL/GenBank/DDBJ databases">
        <authorList>
            <person name="Li F."/>
        </authorList>
    </citation>
    <scope>NUCLEOTIDE SEQUENCE [LARGE SCALE GENOMIC DNA]</scope>
    <source>
        <strain evidence="4 5">10F1D-1</strain>
    </source>
</reference>
<protein>
    <submittedName>
        <fullName evidence="4">SDR family NAD(P)-dependent oxidoreductase</fullName>
    </submittedName>
</protein>
<dbReference type="PIRSF" id="PIRSF000126">
    <property type="entry name" value="11-beta-HSD1"/>
    <property type="match status" value="1"/>
</dbReference>
<dbReference type="Pfam" id="PF00106">
    <property type="entry name" value="adh_short"/>
    <property type="match status" value="1"/>
</dbReference>
<name>A0A506XPH5_9MICO</name>
<gene>
    <name evidence="4" type="ORF">FJ657_13460</name>
</gene>
<comment type="caution">
    <text evidence="4">The sequence shown here is derived from an EMBL/GenBank/DDBJ whole genome shotgun (WGS) entry which is preliminary data.</text>
</comment>
<evidence type="ECO:0000313" key="5">
    <source>
        <dbReference type="Proteomes" id="UP000316252"/>
    </source>
</evidence>
<dbReference type="GO" id="GO:0016491">
    <property type="term" value="F:oxidoreductase activity"/>
    <property type="evidence" value="ECO:0007669"/>
    <property type="project" value="UniProtKB-KW"/>
</dbReference>
<dbReference type="EMBL" id="VHQG01000004">
    <property type="protein sequence ID" value="TPW74594.1"/>
    <property type="molecule type" value="Genomic_DNA"/>
</dbReference>
<keyword evidence="5" id="KW-1185">Reference proteome</keyword>
<dbReference type="InterPro" id="IPR002347">
    <property type="entry name" value="SDR_fam"/>
</dbReference>
<dbReference type="PANTHER" id="PTHR44196">
    <property type="entry name" value="DEHYDROGENASE/REDUCTASE SDR FAMILY MEMBER 7B"/>
    <property type="match status" value="1"/>
</dbReference>
<evidence type="ECO:0000313" key="4">
    <source>
        <dbReference type="EMBL" id="TPW74594.1"/>
    </source>
</evidence>
<accession>A0A506XPH5</accession>
<evidence type="ECO:0000256" key="3">
    <source>
        <dbReference type="RuleBase" id="RU000363"/>
    </source>
</evidence>
<dbReference type="OrthoDB" id="286404at2"/>
<comment type="similarity">
    <text evidence="1 3">Belongs to the short-chain dehydrogenases/reductases (SDR) family.</text>
</comment>
<dbReference type="Gene3D" id="3.40.50.720">
    <property type="entry name" value="NAD(P)-binding Rossmann-like Domain"/>
    <property type="match status" value="1"/>
</dbReference>
<proteinExistence type="inferred from homology"/>
<evidence type="ECO:0000256" key="1">
    <source>
        <dbReference type="ARBA" id="ARBA00006484"/>
    </source>
</evidence>
<sequence>MSSTSTTGAATGGESDGVAVVTGASSGIGRAFAERLAADGRPLIVVGRNRERLDELAERLQVDVEVVVADLADAADTGRLAALLAEREVALLVNNAGVAHYGAFAELPAEKADELMAVKITAPTLLARAVVPGMLARGAGAIINVAGMLAYSGPAPLAELPLRRAVYVGANAHLVALSQTLDAELRDAGIRVQVLCPGVVATEFHERQGMDLSAVPRMSPEDVAAASLRGLELGEVVTAPGVEDAGLLDAASAASMAAFRGQSPELASRYRA</sequence>
<evidence type="ECO:0000256" key="2">
    <source>
        <dbReference type="ARBA" id="ARBA00023002"/>
    </source>
</evidence>
<organism evidence="4 5">
    <name type="scientific">Schumannella soli</name>
    <dbReference type="NCBI Taxonomy" id="2590779"/>
    <lineage>
        <taxon>Bacteria</taxon>
        <taxon>Bacillati</taxon>
        <taxon>Actinomycetota</taxon>
        <taxon>Actinomycetes</taxon>
        <taxon>Micrococcales</taxon>
        <taxon>Microbacteriaceae</taxon>
        <taxon>Schumannella</taxon>
    </lineage>
</organism>
<dbReference type="InterPro" id="IPR036291">
    <property type="entry name" value="NAD(P)-bd_dom_sf"/>
</dbReference>
<dbReference type="RefSeq" id="WP_141164232.1">
    <property type="nucleotide sequence ID" value="NZ_VHQG01000004.1"/>
</dbReference>
<dbReference type="GO" id="GO:0016020">
    <property type="term" value="C:membrane"/>
    <property type="evidence" value="ECO:0007669"/>
    <property type="project" value="TreeGrafter"/>
</dbReference>
<dbReference type="SUPFAM" id="SSF51735">
    <property type="entry name" value="NAD(P)-binding Rossmann-fold domains"/>
    <property type="match status" value="1"/>
</dbReference>
<keyword evidence="2" id="KW-0560">Oxidoreductase</keyword>
<dbReference type="PRINTS" id="PR00080">
    <property type="entry name" value="SDRFAMILY"/>
</dbReference>
<dbReference type="PANTHER" id="PTHR44196:SF2">
    <property type="entry name" value="SHORT-CHAIN DEHYDROGENASE-RELATED"/>
    <property type="match status" value="1"/>
</dbReference>
<dbReference type="AlphaFoldDB" id="A0A506XPH5"/>
<dbReference type="PRINTS" id="PR00081">
    <property type="entry name" value="GDHRDH"/>
</dbReference>